<organism evidence="1 2">
    <name type="scientific">Pyropia yezoensis</name>
    <name type="common">Susabi-nori</name>
    <name type="synonym">Porphyra yezoensis</name>
    <dbReference type="NCBI Taxonomy" id="2788"/>
    <lineage>
        <taxon>Eukaryota</taxon>
        <taxon>Rhodophyta</taxon>
        <taxon>Bangiophyceae</taxon>
        <taxon>Bangiales</taxon>
        <taxon>Bangiaceae</taxon>
        <taxon>Pyropia</taxon>
    </lineage>
</organism>
<sequence length="241" mass="25865">MTWAQPSSFQVKLFVGDTFACAGTLITRRHVLTAAHCPSVVGSVVLLGGLGRRVGLPLLAAGMTLHPAYNTSTSASDVAVVRLERDVTDAEFGRHRLSLARLNRWPSTPAAGAPALLTGWGFTSEFPGGTPTESLHIAHVNVLGTGECNKIHLAARGGFAIDWHQDLCAWAYQRRSCWGDSGGPLWHVTPGSDPPTFTQYAIVSSAMGSPTRPCDAKWPTVFMRTSYYWDWIESVTGGGLA</sequence>
<proteinExistence type="predicted"/>
<reference evidence="1" key="1">
    <citation type="submission" date="2019-11" db="EMBL/GenBank/DDBJ databases">
        <title>Nori genome reveals adaptations in red seaweeds to the harsh intertidal environment.</title>
        <authorList>
            <person name="Wang D."/>
            <person name="Mao Y."/>
        </authorList>
    </citation>
    <scope>NUCLEOTIDE SEQUENCE</scope>
    <source>
        <tissue evidence="1">Gametophyte</tissue>
    </source>
</reference>
<keyword evidence="2" id="KW-1185">Reference proteome</keyword>
<gene>
    <name evidence="1" type="ORF">I4F81_001344</name>
</gene>
<protein>
    <submittedName>
        <fullName evidence="1">Uncharacterized protein</fullName>
    </submittedName>
</protein>
<dbReference type="Proteomes" id="UP000798662">
    <property type="component" value="Chromosome 1"/>
</dbReference>
<accession>A0ACC3BLF5</accession>
<dbReference type="EMBL" id="CM020618">
    <property type="protein sequence ID" value="KAK1858743.1"/>
    <property type="molecule type" value="Genomic_DNA"/>
</dbReference>
<comment type="caution">
    <text evidence="1">The sequence shown here is derived from an EMBL/GenBank/DDBJ whole genome shotgun (WGS) entry which is preliminary data.</text>
</comment>
<name>A0ACC3BLF5_PYRYE</name>
<evidence type="ECO:0000313" key="2">
    <source>
        <dbReference type="Proteomes" id="UP000798662"/>
    </source>
</evidence>
<evidence type="ECO:0000313" key="1">
    <source>
        <dbReference type="EMBL" id="KAK1858743.1"/>
    </source>
</evidence>